<gene>
    <name evidence="2" type="ORF">Vbra_20252</name>
</gene>
<reference evidence="2 3" key="1">
    <citation type="submission" date="2014-11" db="EMBL/GenBank/DDBJ databases">
        <authorList>
            <person name="Zhu J."/>
            <person name="Qi W."/>
            <person name="Song R."/>
        </authorList>
    </citation>
    <scope>NUCLEOTIDE SEQUENCE [LARGE SCALE GENOMIC DNA]</scope>
</reference>
<name>A0A0G4EEL5_VITBC</name>
<feature type="compositionally biased region" description="Basic and acidic residues" evidence="1">
    <location>
        <begin position="49"/>
        <end position="61"/>
    </location>
</feature>
<feature type="region of interest" description="Disordered" evidence="1">
    <location>
        <begin position="1"/>
        <end position="99"/>
    </location>
</feature>
<dbReference type="VEuPathDB" id="CryptoDB:Vbra_20252"/>
<evidence type="ECO:0000313" key="2">
    <source>
        <dbReference type="EMBL" id="CEL93841.1"/>
    </source>
</evidence>
<feature type="region of interest" description="Disordered" evidence="1">
    <location>
        <begin position="161"/>
        <end position="228"/>
    </location>
</feature>
<feature type="compositionally biased region" description="Low complexity" evidence="1">
    <location>
        <begin position="731"/>
        <end position="740"/>
    </location>
</feature>
<keyword evidence="3" id="KW-1185">Reference proteome</keyword>
<organism evidence="2 3">
    <name type="scientific">Vitrella brassicaformis (strain CCMP3155)</name>
    <dbReference type="NCBI Taxonomy" id="1169540"/>
    <lineage>
        <taxon>Eukaryota</taxon>
        <taxon>Sar</taxon>
        <taxon>Alveolata</taxon>
        <taxon>Colpodellida</taxon>
        <taxon>Vitrellaceae</taxon>
        <taxon>Vitrella</taxon>
    </lineage>
</organism>
<feature type="region of interest" description="Disordered" evidence="1">
    <location>
        <begin position="701"/>
        <end position="873"/>
    </location>
</feature>
<feature type="compositionally biased region" description="Basic and acidic residues" evidence="1">
    <location>
        <begin position="397"/>
        <end position="415"/>
    </location>
</feature>
<feature type="compositionally biased region" description="Basic residues" evidence="1">
    <location>
        <begin position="329"/>
        <end position="344"/>
    </location>
</feature>
<proteinExistence type="predicted"/>
<accession>A0A0G4EEL5</accession>
<dbReference type="Proteomes" id="UP000041254">
    <property type="component" value="Unassembled WGS sequence"/>
</dbReference>
<feature type="region of interest" description="Disordered" evidence="1">
    <location>
        <begin position="313"/>
        <end position="424"/>
    </location>
</feature>
<feature type="compositionally biased region" description="Low complexity" evidence="1">
    <location>
        <begin position="185"/>
        <end position="195"/>
    </location>
</feature>
<feature type="compositionally biased region" description="Basic residues" evidence="1">
    <location>
        <begin position="355"/>
        <end position="370"/>
    </location>
</feature>
<feature type="compositionally biased region" description="Basic residues" evidence="1">
    <location>
        <begin position="713"/>
        <end position="723"/>
    </location>
</feature>
<evidence type="ECO:0000256" key="1">
    <source>
        <dbReference type="SAM" id="MobiDB-lite"/>
    </source>
</evidence>
<protein>
    <submittedName>
        <fullName evidence="2">Uncharacterized protein</fullName>
    </submittedName>
</protein>
<feature type="compositionally biased region" description="Basic and acidic residues" evidence="1">
    <location>
        <begin position="22"/>
        <end position="37"/>
    </location>
</feature>
<sequence length="1043" mass="112229">MSGLLPTSDGAHQPGPYPLMSTEKDLEEALEKVESERNTAQQRSIPNHSDLDDLVPHDIHRDKRQGHANRRDKPALGGPKRGRHIIPAAADRPPATTSFCLPSREALGVVLPPGTDGEVLGEGADEVRFGATDGCERGSRAMDEEVDTMLKLLGGDDAEELQQRENGGKEQAGPSSPPGQSQVTLPSHLHLPLPSRAGRATDTNGTSDDLMLRSMAGPDSSEGPHGLRQISGDLRQQALVGRGGDCDDVAGADGYGAHDGEGGGAGEGAGYLGYEGRMPFDVMHRLMQYQMHYPHFSPFMPFPFPPRMMMPFFTRSPSPGSNEEGPCTRGKKGTRGRPKGRPRGSTRGGWNVSPRKGRGRGRGAKGRRGGRATSKAVTPPPPGMSMAEDPPADDGSDEWRPEMEGESQDGTKGESSDEDEDEYVPRRVSGGLRVPKLLEVGGTGQVIIEEEERYRPPPKSRRVKVEGYLRRRETGVEEVTIHGLKISKDDLLGLCEVSTIPPKLRFEYEDGMTLTLGEAGREMLRRCIRLKGLSGTEQGQRICLLKNEDLLRLAYRCDLWGLVQRLHLEHMRRLPLSVVHQRVRAKLSRQPPVMAKATTWTPMANELGAQMLLASEAAHQYHMAQMLSEAVAQSSAAAHAHAHAAAAAAADAHMEDGAIAMYDIDRSLGGHHYSAAAAAAAAMGGTSSLSPTPSLGISPYTHKHKDMPTKYGPARRSKRGKSHLKTEADDATLTTDMDMLPPGPTSDAERAFMDMDPDPRSSSSRFKDELDDMLVMGRCTEGDGDGEAEGEGGGGQLTPSSMLQRLTACRPRYHPYGPPRVELFYHPSTAGEESGRPSRRHQEEKGKEKDKDETEETGKQDDNNVSDDTDSSSITLMSQGFQKVLTDLATTTNGGGDNGGESASSPTAEPEPVGLTDLPQKVVDMGERASMAWRYLVPIMKHLDVQKTLSNAVMARVKTEDGEGGGEAEGQESKCLGLSVPSIGLVAIQLLRRDKQGAVHSIARKVGEGSMGVGEATGVVRSMTSAAISQIVDVLQAPAVKKS</sequence>
<feature type="compositionally biased region" description="Basic and acidic residues" evidence="1">
    <location>
        <begin position="833"/>
        <end position="862"/>
    </location>
</feature>
<feature type="compositionally biased region" description="Basic and acidic residues" evidence="1">
    <location>
        <begin position="747"/>
        <end position="759"/>
    </location>
</feature>
<feature type="compositionally biased region" description="Polar residues" evidence="1">
    <location>
        <begin position="38"/>
        <end position="47"/>
    </location>
</feature>
<dbReference type="EMBL" id="CDMY01000193">
    <property type="protein sequence ID" value="CEL93841.1"/>
    <property type="molecule type" value="Genomic_DNA"/>
</dbReference>
<dbReference type="AlphaFoldDB" id="A0A0G4EEL5"/>
<dbReference type="InParanoid" id="A0A0G4EEL5"/>
<evidence type="ECO:0000313" key="3">
    <source>
        <dbReference type="Proteomes" id="UP000041254"/>
    </source>
</evidence>
<feature type="region of interest" description="Disordered" evidence="1">
    <location>
        <begin position="889"/>
        <end position="919"/>
    </location>
</feature>